<proteinExistence type="predicted"/>
<dbReference type="InterPro" id="IPR007235">
    <property type="entry name" value="Glyco_trans_28_C"/>
</dbReference>
<keyword evidence="2" id="KW-0808">Transferase</keyword>
<evidence type="ECO:0000313" key="3">
    <source>
        <dbReference type="Proteomes" id="UP000547458"/>
    </source>
</evidence>
<dbReference type="PANTHER" id="PTHR21015">
    <property type="entry name" value="UDP-N-ACETYLGLUCOSAMINE--N-ACETYLMURAMYL-(PENTAPEPTIDE) PYROPHOSPHORYL-UNDECAPRENOL N-ACETYLGLUCOSAMINE TRANSFERASE 1"/>
    <property type="match status" value="1"/>
</dbReference>
<name>A0A846RHE7_9MICC</name>
<gene>
    <name evidence="2" type="ORF">BJ994_001659</name>
</gene>
<dbReference type="Proteomes" id="UP000547458">
    <property type="component" value="Unassembled WGS sequence"/>
</dbReference>
<feature type="domain" description="Glycosyl transferase family 28 C-terminal" evidence="1">
    <location>
        <begin position="229"/>
        <end position="335"/>
    </location>
</feature>
<dbReference type="AlphaFoldDB" id="A0A846RHE7"/>
<dbReference type="SUPFAM" id="SSF53756">
    <property type="entry name" value="UDP-Glycosyltransferase/glycogen phosphorylase"/>
    <property type="match status" value="1"/>
</dbReference>
<dbReference type="EMBL" id="JAATJL010000001">
    <property type="protein sequence ID" value="NJC22583.1"/>
    <property type="molecule type" value="Genomic_DNA"/>
</dbReference>
<comment type="caution">
    <text evidence="2">The sequence shown here is derived from an EMBL/GenBank/DDBJ whole genome shotgun (WGS) entry which is preliminary data.</text>
</comment>
<sequence>MAREKRRTLRVILYSHDSQGLGHTRRNLALAHALTNGLKESGREVSGVLVTGVAGATRFDPPEGWDWVVVPGITKGTDGYLPRNLAIKQKKLIKLRSSLIGAVLEDFRPHLVVIDRHPFGVDHELADGLDRLRRKRPGCRVVLGLREVLDRPATARKEWDALDLNQVRDDFDELWVYGDPEVHNPVHTGEIPPELTHLVRHTGYLSAGRPVRRRTSSTGVPYVVTMAGGGSDGLDVLLTAARAAVPAGHEHLIITGPQMPKAHRAQIEAAAQPGTEVLGSVRDALSEIRDAAAVVAMGGYNTVCEIMSTTTPALIVPRVHPRREQLIRARSLARHQLLDFCHPDQFTPNALSTWLGDVAGTQVQRTGVKLDGLASASRFADELLTAPGAITHNSTDWQHHAAG</sequence>
<dbReference type="GO" id="GO:0016758">
    <property type="term" value="F:hexosyltransferase activity"/>
    <property type="evidence" value="ECO:0007669"/>
    <property type="project" value="InterPro"/>
</dbReference>
<keyword evidence="3" id="KW-1185">Reference proteome</keyword>
<dbReference type="PANTHER" id="PTHR21015:SF28">
    <property type="entry name" value="SLL1722 PROTEIN"/>
    <property type="match status" value="1"/>
</dbReference>
<organism evidence="2 3">
    <name type="scientific">Arthrobacter pigmenti</name>
    <dbReference type="NCBI Taxonomy" id="271432"/>
    <lineage>
        <taxon>Bacteria</taxon>
        <taxon>Bacillati</taxon>
        <taxon>Actinomycetota</taxon>
        <taxon>Actinomycetes</taxon>
        <taxon>Micrococcales</taxon>
        <taxon>Micrococcaceae</taxon>
        <taxon>Arthrobacter</taxon>
    </lineage>
</organism>
<accession>A0A846RHE7</accession>
<evidence type="ECO:0000313" key="2">
    <source>
        <dbReference type="EMBL" id="NJC22583.1"/>
    </source>
</evidence>
<reference evidence="2 3" key="1">
    <citation type="submission" date="2020-03" db="EMBL/GenBank/DDBJ databases">
        <title>Sequencing the genomes of 1000 actinobacteria strains.</title>
        <authorList>
            <person name="Klenk H.-P."/>
        </authorList>
    </citation>
    <scope>NUCLEOTIDE SEQUENCE [LARGE SCALE GENOMIC DNA]</scope>
    <source>
        <strain evidence="2 3">DSM 16403</strain>
    </source>
</reference>
<dbReference type="Gene3D" id="3.40.50.2000">
    <property type="entry name" value="Glycogen Phosphorylase B"/>
    <property type="match status" value="1"/>
</dbReference>
<evidence type="ECO:0000259" key="1">
    <source>
        <dbReference type="Pfam" id="PF04101"/>
    </source>
</evidence>
<dbReference type="RefSeq" id="WP_167993263.1">
    <property type="nucleotide sequence ID" value="NZ_JAATJL010000001.1"/>
</dbReference>
<protein>
    <submittedName>
        <fullName evidence="2">Putative glycosyltransferase</fullName>
    </submittedName>
</protein>
<dbReference type="Pfam" id="PF04101">
    <property type="entry name" value="Glyco_tran_28_C"/>
    <property type="match status" value="1"/>
</dbReference>